<dbReference type="Gene3D" id="3.90.550.10">
    <property type="entry name" value="Spore Coat Polysaccharide Biosynthesis Protein SpsA, Chain A"/>
    <property type="match status" value="1"/>
</dbReference>
<dbReference type="Proteomes" id="UP001596405">
    <property type="component" value="Unassembled WGS sequence"/>
</dbReference>
<gene>
    <name evidence="2" type="ORF">ACFQHR_01525</name>
</gene>
<dbReference type="PANTHER" id="PTHR43685:SF2">
    <property type="entry name" value="GLYCOSYLTRANSFERASE 2-LIKE DOMAIN-CONTAINING PROTEIN"/>
    <property type="match status" value="1"/>
</dbReference>
<protein>
    <submittedName>
        <fullName evidence="2">Glycosyltransferase family 2 protein</fullName>
    </submittedName>
</protein>
<dbReference type="PANTHER" id="PTHR43685">
    <property type="entry name" value="GLYCOSYLTRANSFERASE"/>
    <property type="match status" value="1"/>
</dbReference>
<dbReference type="InterPro" id="IPR050834">
    <property type="entry name" value="Glycosyltransf_2"/>
</dbReference>
<dbReference type="Pfam" id="PF00535">
    <property type="entry name" value="Glycos_transf_2"/>
    <property type="match status" value="1"/>
</dbReference>
<dbReference type="SUPFAM" id="SSF53448">
    <property type="entry name" value="Nucleotide-diphospho-sugar transferases"/>
    <property type="match status" value="1"/>
</dbReference>
<sequence length="269" mass="31559">MTPIVSIIIPCYNSGEYLPDALSSVRQYPDKRVYEIIVVDDGSKDPLTLQLLKELKKEGEVQVIHQENQGPAAARNTGVRASKGKYLLLLDADNRIRPAYIDRGIKIMDANPRVGVVYGTPFFFGEAAKKRRYKVKPFDMQLILMHNYIDNCAVVRKQTWEELGGQDEHKAVMGYEDWEFWIRVGTSKYTFHFVDEVLYEYRIRAGSLITESNHADKQLAMKQYIFSKHQDLFIQHHEEVSRKYRYHQKAPFEAFLKQYLRRFFPKKKK</sequence>
<dbReference type="InterPro" id="IPR029044">
    <property type="entry name" value="Nucleotide-diphossugar_trans"/>
</dbReference>
<dbReference type="EMBL" id="JBHSYQ010000003">
    <property type="protein sequence ID" value="MFC6996279.1"/>
    <property type="molecule type" value="Genomic_DNA"/>
</dbReference>
<organism evidence="2 3">
    <name type="scientific">Rufibacter roseus</name>
    <dbReference type="NCBI Taxonomy" id="1567108"/>
    <lineage>
        <taxon>Bacteria</taxon>
        <taxon>Pseudomonadati</taxon>
        <taxon>Bacteroidota</taxon>
        <taxon>Cytophagia</taxon>
        <taxon>Cytophagales</taxon>
        <taxon>Hymenobacteraceae</taxon>
        <taxon>Rufibacter</taxon>
    </lineage>
</organism>
<keyword evidence="3" id="KW-1185">Reference proteome</keyword>
<evidence type="ECO:0000313" key="2">
    <source>
        <dbReference type="EMBL" id="MFC6996279.1"/>
    </source>
</evidence>
<name>A0ABW2DIT2_9BACT</name>
<comment type="caution">
    <text evidence="2">The sequence shown here is derived from an EMBL/GenBank/DDBJ whole genome shotgun (WGS) entry which is preliminary data.</text>
</comment>
<evidence type="ECO:0000313" key="3">
    <source>
        <dbReference type="Proteomes" id="UP001596405"/>
    </source>
</evidence>
<dbReference type="InterPro" id="IPR001173">
    <property type="entry name" value="Glyco_trans_2-like"/>
</dbReference>
<reference evidence="3" key="1">
    <citation type="journal article" date="2019" name="Int. J. Syst. Evol. Microbiol.">
        <title>The Global Catalogue of Microorganisms (GCM) 10K type strain sequencing project: providing services to taxonomists for standard genome sequencing and annotation.</title>
        <authorList>
            <consortium name="The Broad Institute Genomics Platform"/>
            <consortium name="The Broad Institute Genome Sequencing Center for Infectious Disease"/>
            <person name="Wu L."/>
            <person name="Ma J."/>
        </authorList>
    </citation>
    <scope>NUCLEOTIDE SEQUENCE [LARGE SCALE GENOMIC DNA]</scope>
    <source>
        <strain evidence="3">CGMCC 4.7393</strain>
    </source>
</reference>
<dbReference type="CDD" id="cd00761">
    <property type="entry name" value="Glyco_tranf_GTA_type"/>
    <property type="match status" value="1"/>
</dbReference>
<proteinExistence type="predicted"/>
<accession>A0ABW2DIT2</accession>
<evidence type="ECO:0000259" key="1">
    <source>
        <dbReference type="Pfam" id="PF00535"/>
    </source>
</evidence>
<feature type="domain" description="Glycosyltransferase 2-like" evidence="1">
    <location>
        <begin position="6"/>
        <end position="156"/>
    </location>
</feature>
<dbReference type="RefSeq" id="WP_074988348.1">
    <property type="nucleotide sequence ID" value="NZ_JBHSYQ010000003.1"/>
</dbReference>